<organism evidence="2 3">
    <name type="scientific">Blepharisma stoltei</name>
    <dbReference type="NCBI Taxonomy" id="1481888"/>
    <lineage>
        <taxon>Eukaryota</taxon>
        <taxon>Sar</taxon>
        <taxon>Alveolata</taxon>
        <taxon>Ciliophora</taxon>
        <taxon>Postciliodesmatophora</taxon>
        <taxon>Heterotrichea</taxon>
        <taxon>Heterotrichida</taxon>
        <taxon>Blepharismidae</taxon>
        <taxon>Blepharisma</taxon>
    </lineage>
</organism>
<sequence>MKRNPLLDSLQNIETMQEPSPEYHASYLFKEEESKDVPSTPQRRGRPPKIRDGIAQPRAPRQPRGTGKRGKRAKKNPVPEVS</sequence>
<keyword evidence="3" id="KW-1185">Reference proteome</keyword>
<evidence type="ECO:0000256" key="1">
    <source>
        <dbReference type="SAM" id="MobiDB-lite"/>
    </source>
</evidence>
<feature type="compositionally biased region" description="Polar residues" evidence="1">
    <location>
        <begin position="9"/>
        <end position="18"/>
    </location>
</feature>
<feature type="region of interest" description="Disordered" evidence="1">
    <location>
        <begin position="1"/>
        <end position="82"/>
    </location>
</feature>
<evidence type="ECO:0000313" key="2">
    <source>
        <dbReference type="EMBL" id="CAG9330413.1"/>
    </source>
</evidence>
<dbReference type="AlphaFoldDB" id="A0AAU9K0K5"/>
<proteinExistence type="predicted"/>
<dbReference type="EMBL" id="CAJZBQ010000051">
    <property type="protein sequence ID" value="CAG9330413.1"/>
    <property type="molecule type" value="Genomic_DNA"/>
</dbReference>
<gene>
    <name evidence="2" type="ORF">BSTOLATCC_MIC51005</name>
</gene>
<accession>A0AAU9K0K5</accession>
<reference evidence="2" key="1">
    <citation type="submission" date="2021-09" db="EMBL/GenBank/DDBJ databases">
        <authorList>
            <consortium name="AG Swart"/>
            <person name="Singh M."/>
            <person name="Singh A."/>
            <person name="Seah K."/>
            <person name="Emmerich C."/>
        </authorList>
    </citation>
    <scope>NUCLEOTIDE SEQUENCE</scope>
    <source>
        <strain evidence="2">ATCC30299</strain>
    </source>
</reference>
<protein>
    <submittedName>
        <fullName evidence="2">Uncharacterized protein</fullName>
    </submittedName>
</protein>
<feature type="compositionally biased region" description="Basic residues" evidence="1">
    <location>
        <begin position="66"/>
        <end position="75"/>
    </location>
</feature>
<evidence type="ECO:0000313" key="3">
    <source>
        <dbReference type="Proteomes" id="UP001162131"/>
    </source>
</evidence>
<name>A0AAU9K0K5_9CILI</name>
<comment type="caution">
    <text evidence="2">The sequence shown here is derived from an EMBL/GenBank/DDBJ whole genome shotgun (WGS) entry which is preliminary data.</text>
</comment>
<dbReference type="Proteomes" id="UP001162131">
    <property type="component" value="Unassembled WGS sequence"/>
</dbReference>